<feature type="compositionally biased region" description="Basic and acidic residues" evidence="1">
    <location>
        <begin position="1"/>
        <end position="11"/>
    </location>
</feature>
<name>A0A6M4AYV5_9SPHN</name>
<evidence type="ECO:0000313" key="4">
    <source>
        <dbReference type="Proteomes" id="UP000503018"/>
    </source>
</evidence>
<dbReference type="Proteomes" id="UP000503018">
    <property type="component" value="Chromosome"/>
</dbReference>
<feature type="compositionally biased region" description="Basic and acidic residues" evidence="1">
    <location>
        <begin position="28"/>
        <end position="43"/>
    </location>
</feature>
<proteinExistence type="predicted"/>
<keyword evidence="4" id="KW-1185">Reference proteome</keyword>
<feature type="domain" description="HTH marR-type" evidence="2">
    <location>
        <begin position="96"/>
        <end position="145"/>
    </location>
</feature>
<evidence type="ECO:0000259" key="2">
    <source>
        <dbReference type="Pfam" id="PF13463"/>
    </source>
</evidence>
<dbReference type="AlphaFoldDB" id="A0A6M4AYV5"/>
<reference evidence="3 4" key="1">
    <citation type="submission" date="2020-01" db="EMBL/GenBank/DDBJ databases">
        <title>Sphingomonas sp. strain CSW-10.</title>
        <authorList>
            <person name="Chen W.-M."/>
        </authorList>
    </citation>
    <scope>NUCLEOTIDE SEQUENCE [LARGE SCALE GENOMIC DNA]</scope>
    <source>
        <strain evidence="3 4">CSW-10</strain>
    </source>
</reference>
<feature type="region of interest" description="Disordered" evidence="1">
    <location>
        <begin position="1"/>
        <end position="45"/>
    </location>
</feature>
<dbReference type="GO" id="GO:0003677">
    <property type="term" value="F:DNA binding"/>
    <property type="evidence" value="ECO:0007669"/>
    <property type="project" value="UniProtKB-KW"/>
</dbReference>
<dbReference type="Pfam" id="PF13463">
    <property type="entry name" value="HTH_27"/>
    <property type="match status" value="1"/>
</dbReference>
<organism evidence="3 4">
    <name type="scientific">Sphingomonas lacunae</name>
    <dbReference type="NCBI Taxonomy" id="2698828"/>
    <lineage>
        <taxon>Bacteria</taxon>
        <taxon>Pseudomonadati</taxon>
        <taxon>Pseudomonadota</taxon>
        <taxon>Alphaproteobacteria</taxon>
        <taxon>Sphingomonadales</taxon>
        <taxon>Sphingomonadaceae</taxon>
        <taxon>Sphingomonas</taxon>
    </lineage>
</organism>
<accession>A0A6M4AYV5</accession>
<gene>
    <name evidence="3" type="ORF">GV829_03655</name>
</gene>
<sequence length="160" mass="17888">MLARLNIDDGARIASMPDGSRTPASPFIEDHMHAPGRGFRGESDGSAVAPVSAAQVRTHIRHRRMRDDYFGPDIFADPAWDMMLDLYAARLERLRVSVSSLCIAAAVPATTALRWIKTLTESGLFERREDPHDGRRIFVALSDEATQAMHRYFHRIAADV</sequence>
<dbReference type="Gene3D" id="1.10.10.10">
    <property type="entry name" value="Winged helix-like DNA-binding domain superfamily/Winged helix DNA-binding domain"/>
    <property type="match status" value="1"/>
</dbReference>
<dbReference type="InterPro" id="IPR036390">
    <property type="entry name" value="WH_DNA-bd_sf"/>
</dbReference>
<dbReference type="EMBL" id="CP053015">
    <property type="protein sequence ID" value="QJQ33552.1"/>
    <property type="molecule type" value="Genomic_DNA"/>
</dbReference>
<dbReference type="GO" id="GO:0003700">
    <property type="term" value="F:DNA-binding transcription factor activity"/>
    <property type="evidence" value="ECO:0007669"/>
    <property type="project" value="InterPro"/>
</dbReference>
<dbReference type="SUPFAM" id="SSF46785">
    <property type="entry name" value="Winged helix' DNA-binding domain"/>
    <property type="match status" value="1"/>
</dbReference>
<evidence type="ECO:0000256" key="1">
    <source>
        <dbReference type="SAM" id="MobiDB-lite"/>
    </source>
</evidence>
<protein>
    <submittedName>
        <fullName evidence="3">Winged helix DNA-binding protein</fullName>
    </submittedName>
</protein>
<keyword evidence="3" id="KW-0238">DNA-binding</keyword>
<evidence type="ECO:0000313" key="3">
    <source>
        <dbReference type="EMBL" id="QJQ33552.1"/>
    </source>
</evidence>
<dbReference type="KEGG" id="slan:GV829_03655"/>
<dbReference type="InterPro" id="IPR000835">
    <property type="entry name" value="HTH_MarR-typ"/>
</dbReference>
<dbReference type="InterPro" id="IPR036388">
    <property type="entry name" value="WH-like_DNA-bd_sf"/>
</dbReference>